<sequence length="321" mass="35487">MLSQIPTHLLAGPLGAGKTSLLMSLMRQKPEREHWAILINEFGQIGLDLALLTSEQTDGISLSEIPGGCLCCVNGLPFQVGLGRLLRKAKPDRLFIEASGLGHPAKLLEQLGQSPWVGVLALQPLVMVVDGAALASGAPLADSQQQALPLASLVVCNKADKLSSHAAEALQQRFSTQQLRFTRQGYLDWQHLPQAETELATARVPEATAATELPTLWLENTNWIRSHQLQRAPYSLGWRMSPTQRFSLTQLEHWLTSSQWQRAKGIVNTDQGWKAFNLLPDTKPAWQDSPWRQDNRIELIVADVDNANVLEHSLRQVALSQ</sequence>
<gene>
    <name evidence="2" type="ORF">EF096_02590</name>
</gene>
<proteinExistence type="predicted"/>
<comment type="caution">
    <text evidence="2">The sequence shown here is derived from an EMBL/GenBank/DDBJ whole genome shotgun (WGS) entry which is preliminary data.</text>
</comment>
<accession>A0ABX9XLM4</accession>
<dbReference type="Proteomes" id="UP000275199">
    <property type="component" value="Unassembled WGS sequence"/>
</dbReference>
<dbReference type="InterPro" id="IPR003495">
    <property type="entry name" value="CobW/HypB/UreG_nucleotide-bd"/>
</dbReference>
<organism evidence="2 3">
    <name type="scientific">Pseudomonas neustonica</name>
    <dbReference type="NCBI Taxonomy" id="2487346"/>
    <lineage>
        <taxon>Bacteria</taxon>
        <taxon>Pseudomonadati</taxon>
        <taxon>Pseudomonadota</taxon>
        <taxon>Gammaproteobacteria</taxon>
        <taxon>Pseudomonadales</taxon>
        <taxon>Pseudomonadaceae</taxon>
        <taxon>Pseudomonas</taxon>
    </lineage>
</organism>
<dbReference type="Pfam" id="PF02492">
    <property type="entry name" value="cobW"/>
    <property type="match status" value="1"/>
</dbReference>
<evidence type="ECO:0000313" key="3">
    <source>
        <dbReference type="Proteomes" id="UP000275199"/>
    </source>
</evidence>
<feature type="domain" description="CobW/HypB/UreG nucleotide-binding" evidence="1">
    <location>
        <begin position="6"/>
        <end position="175"/>
    </location>
</feature>
<evidence type="ECO:0000259" key="1">
    <source>
        <dbReference type="Pfam" id="PF02492"/>
    </source>
</evidence>
<protein>
    <submittedName>
        <fullName evidence="2">Cobalamin biosynthesis protein CobW</fullName>
    </submittedName>
</protein>
<evidence type="ECO:0000313" key="2">
    <source>
        <dbReference type="EMBL" id="ROZ87773.1"/>
    </source>
</evidence>
<dbReference type="EMBL" id="RKKU01000002">
    <property type="protein sequence ID" value="ROZ87773.1"/>
    <property type="molecule type" value="Genomic_DNA"/>
</dbReference>
<dbReference type="PANTHER" id="PTHR13748:SF46">
    <property type="entry name" value="ZINC CHAPERONE YEIR"/>
    <property type="match status" value="1"/>
</dbReference>
<dbReference type="InterPro" id="IPR027417">
    <property type="entry name" value="P-loop_NTPase"/>
</dbReference>
<dbReference type="RefSeq" id="WP_123888058.1">
    <property type="nucleotide sequence ID" value="NZ_RKKU01000002.1"/>
</dbReference>
<dbReference type="Gene3D" id="3.40.50.300">
    <property type="entry name" value="P-loop containing nucleotide triphosphate hydrolases"/>
    <property type="match status" value="1"/>
</dbReference>
<dbReference type="PANTHER" id="PTHR13748">
    <property type="entry name" value="COBW-RELATED"/>
    <property type="match status" value="1"/>
</dbReference>
<dbReference type="InterPro" id="IPR051316">
    <property type="entry name" value="Zinc-reg_GTPase_activator"/>
</dbReference>
<keyword evidence="3" id="KW-1185">Reference proteome</keyword>
<dbReference type="SUPFAM" id="SSF52540">
    <property type="entry name" value="P-loop containing nucleoside triphosphate hydrolases"/>
    <property type="match status" value="1"/>
</dbReference>
<reference evidence="2 3" key="1">
    <citation type="submission" date="2018-11" db="EMBL/GenBank/DDBJ databases">
        <authorList>
            <person name="Jang G.I."/>
            <person name="Hwang C.Y."/>
        </authorList>
    </citation>
    <scope>NUCLEOTIDE SEQUENCE [LARGE SCALE GENOMIC DNA]</scope>
    <source>
        <strain evidence="2 3">SSM26</strain>
    </source>
</reference>
<name>A0ABX9XLM4_9PSED</name>